<dbReference type="Proteomes" id="UP000198748">
    <property type="component" value="Unassembled WGS sequence"/>
</dbReference>
<evidence type="ECO:0000313" key="2">
    <source>
        <dbReference type="Proteomes" id="UP000198748"/>
    </source>
</evidence>
<dbReference type="AlphaFoldDB" id="A0A1G7DHD7"/>
<dbReference type="STRING" id="659014.SAMN04487996_105238"/>
<dbReference type="EMBL" id="FNAN01000005">
    <property type="protein sequence ID" value="SDE50869.1"/>
    <property type="molecule type" value="Genomic_DNA"/>
</dbReference>
<evidence type="ECO:0000313" key="1">
    <source>
        <dbReference type="EMBL" id="SDE50869.1"/>
    </source>
</evidence>
<organism evidence="1 2">
    <name type="scientific">Dyadobacter soli</name>
    <dbReference type="NCBI Taxonomy" id="659014"/>
    <lineage>
        <taxon>Bacteria</taxon>
        <taxon>Pseudomonadati</taxon>
        <taxon>Bacteroidota</taxon>
        <taxon>Cytophagia</taxon>
        <taxon>Cytophagales</taxon>
        <taxon>Spirosomataceae</taxon>
        <taxon>Dyadobacter</taxon>
    </lineage>
</organism>
<accession>A0A1G7DHD7</accession>
<name>A0A1G7DHD7_9BACT</name>
<sequence>MKPQMIVELEEWGLRVSRLIELVALTNQTLQMHRESGDSWLMIKQYEELLAERQQELDELLKLHGLTLKVVPAETAA</sequence>
<gene>
    <name evidence="1" type="ORF">SAMN04487996_105238</name>
</gene>
<dbReference type="RefSeq" id="WP_090148787.1">
    <property type="nucleotide sequence ID" value="NZ_FNAN01000005.1"/>
</dbReference>
<dbReference type="OrthoDB" id="964702at2"/>
<proteinExistence type="predicted"/>
<reference evidence="2" key="1">
    <citation type="submission" date="2016-10" db="EMBL/GenBank/DDBJ databases">
        <authorList>
            <person name="Varghese N."/>
            <person name="Submissions S."/>
        </authorList>
    </citation>
    <scope>NUCLEOTIDE SEQUENCE [LARGE SCALE GENOMIC DNA]</scope>
    <source>
        <strain evidence="2">DSM 25329</strain>
    </source>
</reference>
<keyword evidence="2" id="KW-1185">Reference proteome</keyword>
<protein>
    <submittedName>
        <fullName evidence="1">Uncharacterized protein</fullName>
    </submittedName>
</protein>